<dbReference type="PANTHER" id="PTHR10073:SF52">
    <property type="entry name" value="MISMATCH REPAIR ENDONUCLEASE PMS2"/>
    <property type="match status" value="1"/>
</dbReference>
<dbReference type="SMART" id="SM00853">
    <property type="entry name" value="MutL_C"/>
    <property type="match status" value="1"/>
</dbReference>
<dbReference type="Gene3D" id="3.30.1370.100">
    <property type="entry name" value="MutL, C-terminal domain, regulatory subdomain"/>
    <property type="match status" value="1"/>
</dbReference>
<dbReference type="GO" id="GO:0006298">
    <property type="term" value="P:mismatch repair"/>
    <property type="evidence" value="ECO:0007669"/>
    <property type="project" value="InterPro"/>
</dbReference>
<feature type="compositionally biased region" description="Basic and acidic residues" evidence="4">
    <location>
        <begin position="523"/>
        <end position="535"/>
    </location>
</feature>
<dbReference type="Pfam" id="PF08676">
    <property type="entry name" value="MutL_C"/>
    <property type="match status" value="1"/>
</dbReference>
<organism evidence="7 8">
    <name type="scientific">Skeletonema marinoi</name>
    <dbReference type="NCBI Taxonomy" id="267567"/>
    <lineage>
        <taxon>Eukaryota</taxon>
        <taxon>Sar</taxon>
        <taxon>Stramenopiles</taxon>
        <taxon>Ochrophyta</taxon>
        <taxon>Bacillariophyta</taxon>
        <taxon>Coscinodiscophyceae</taxon>
        <taxon>Thalassiosirophycidae</taxon>
        <taxon>Thalassiosirales</taxon>
        <taxon>Skeletonemataceae</taxon>
        <taxon>Skeletonema</taxon>
        <taxon>Skeletonema marinoi-dohrnii complex</taxon>
    </lineage>
</organism>
<dbReference type="InterPro" id="IPR014762">
    <property type="entry name" value="DNA_mismatch_repair_CS"/>
</dbReference>
<name>A0AAD8YFA5_9STRA</name>
<comment type="subcellular location">
    <subcellularLocation>
        <location evidence="1">Plastid</location>
        <location evidence="1">Chloroplast</location>
    </subcellularLocation>
</comment>
<dbReference type="InterPro" id="IPR042120">
    <property type="entry name" value="MutL_C_dimsub"/>
</dbReference>
<comment type="similarity">
    <text evidence="2">Belongs to the DNA mismatch repair MutL/HexB family.</text>
</comment>
<dbReference type="InterPro" id="IPR042121">
    <property type="entry name" value="MutL_C_regsub"/>
</dbReference>
<dbReference type="Proteomes" id="UP001224775">
    <property type="component" value="Unassembled WGS sequence"/>
</dbReference>
<evidence type="ECO:0000256" key="4">
    <source>
        <dbReference type="SAM" id="MobiDB-lite"/>
    </source>
</evidence>
<dbReference type="AlphaFoldDB" id="A0AAD8YFA5"/>
<feature type="domain" description="DNA mismatch repair protein S5" evidence="6">
    <location>
        <begin position="250"/>
        <end position="404"/>
    </location>
</feature>
<dbReference type="NCBIfam" id="TIGR00585">
    <property type="entry name" value="mutl"/>
    <property type="match status" value="1"/>
</dbReference>
<evidence type="ECO:0000256" key="2">
    <source>
        <dbReference type="ARBA" id="ARBA00006082"/>
    </source>
</evidence>
<dbReference type="Pfam" id="PF13589">
    <property type="entry name" value="HATPase_c_3"/>
    <property type="match status" value="1"/>
</dbReference>
<evidence type="ECO:0000259" key="6">
    <source>
        <dbReference type="SMART" id="SM01340"/>
    </source>
</evidence>
<dbReference type="GO" id="GO:0004519">
    <property type="term" value="F:endonuclease activity"/>
    <property type="evidence" value="ECO:0007669"/>
    <property type="project" value="UniProtKB-KW"/>
</dbReference>
<feature type="compositionally biased region" description="Polar residues" evidence="4">
    <location>
        <begin position="1"/>
        <end position="12"/>
    </location>
</feature>
<dbReference type="SUPFAM" id="SSF118116">
    <property type="entry name" value="DNA mismatch repair protein MutL"/>
    <property type="match status" value="1"/>
</dbReference>
<dbReference type="Gene3D" id="3.30.565.10">
    <property type="entry name" value="Histidine kinase-like ATPase, C-terminal domain"/>
    <property type="match status" value="1"/>
</dbReference>
<feature type="compositionally biased region" description="Polar residues" evidence="4">
    <location>
        <begin position="512"/>
        <end position="521"/>
    </location>
</feature>
<dbReference type="GO" id="GO:0032389">
    <property type="term" value="C:MutLalpha complex"/>
    <property type="evidence" value="ECO:0007669"/>
    <property type="project" value="TreeGrafter"/>
</dbReference>
<dbReference type="EMBL" id="JATAAI010000008">
    <property type="protein sequence ID" value="KAK1743885.1"/>
    <property type="molecule type" value="Genomic_DNA"/>
</dbReference>
<dbReference type="InterPro" id="IPR038973">
    <property type="entry name" value="MutL/Mlh/Pms-like"/>
</dbReference>
<dbReference type="GO" id="GO:0009507">
    <property type="term" value="C:chloroplast"/>
    <property type="evidence" value="ECO:0007669"/>
    <property type="project" value="UniProtKB-SubCell"/>
</dbReference>
<dbReference type="InterPro" id="IPR020568">
    <property type="entry name" value="Ribosomal_Su5_D2-typ_SF"/>
</dbReference>
<accession>A0AAD8YFA5</accession>
<dbReference type="GO" id="GO:0030983">
    <property type="term" value="F:mismatched DNA binding"/>
    <property type="evidence" value="ECO:0007669"/>
    <property type="project" value="InterPro"/>
</dbReference>
<feature type="compositionally biased region" description="Polar residues" evidence="4">
    <location>
        <begin position="465"/>
        <end position="479"/>
    </location>
</feature>
<dbReference type="SMART" id="SM01340">
    <property type="entry name" value="DNA_mis_repair"/>
    <property type="match status" value="1"/>
</dbReference>
<evidence type="ECO:0000256" key="3">
    <source>
        <dbReference type="ARBA" id="ARBA00022763"/>
    </source>
</evidence>
<sequence>MMEPPTITQEDSAANAAAHQKDSAEHDESEAPLIKPISSSSIKRLVAGQAITDLSSSVKELVDNAIDAGATRISIKLYNQGLECIELIDNGNGVLKSSRPYMAQRHATSKLRQFEDIYTPYAGACAPTLGFRGEALFCLANLSRSLKVSTRTIEDESLGESFCFDTQGELIADSIVPTPRSVGTTVSVVGLMESLPVRRVDMCKRIKAQNMKLMNAIHLYDVATTTAAKNKKTVVRLATSDSSKTMEARVASVLGTKFLAGLTRIELDLQSAVNDNNNDSVAEEKNHGNNMEKWSMSGLISHSPTSPNPGYARDMQFFSINGRPVDLPSVSRVIGDVWRTFDPSIEGSGGGSKRSGRRPACVLAFTLPASMYDVNLAPDKREVMFTEETLIIGCIRDGLMKVWSEQSEGKFRANEVEKRSAVAKAANPVAKLSVTQEPSTQNEEHSSRAEESVVCDDVTPKLTRRNVTASRGDNENGSLVTPFDSSIAKKRRQSSMSTTSPSDKADTRVNEESNSIGNTIPVQHERASPQERRGWEQTQLNFRRIEKQNLRQEMQRMLGPNDDINKRSQHASRVEEYEAPASSIEEAAVPVRPRQSKRPKRKRNDDVTFLDKFAFGSKQEDETESASSEKSESESDEDEKTSPLLDQPQERTVLVGRAASVMETSQASSLSKRRTQQAVVDTGTRRHSAVESSKEPVAPSAETVWGNFAGTCDVILQSQRAYLATKKNSTFLHSSLDKVETKDEDEKESTLSLCKEDIRHMSIIGQFNLGFILARDHNNNLWILDQHACDEKYNFERLCKETVIHEQKLIAPLPLELSPSEEHCVLEHMDIFERNGFRFTYDPEKDQRHRLSVTALPHSGSGADGTSSAEGYIAGFGSGADGSGMVGNNAVRRFAGLAGSHNGSSVMRLPKAIAMFASRACRGSIMIGTALSDKDQKKILNKLDGTDDPWTVPTADHNSDIFWNPKYEKEVKRLVSFGKETPSLFHYGKDPIQGNFDARYAAPAREANQSDKGAGVQCASFVVMQCVLELVCQ</sequence>
<dbReference type="InterPro" id="IPR013507">
    <property type="entry name" value="DNA_mismatch_S5_2-like"/>
</dbReference>
<feature type="region of interest" description="Disordered" evidence="4">
    <location>
        <begin position="423"/>
        <end position="539"/>
    </location>
</feature>
<dbReference type="InterPro" id="IPR014790">
    <property type="entry name" value="MutL_C"/>
</dbReference>
<dbReference type="PROSITE" id="PS00058">
    <property type="entry name" value="DNA_MISMATCH_REPAIR_1"/>
    <property type="match status" value="1"/>
</dbReference>
<feature type="region of interest" description="Disordered" evidence="4">
    <location>
        <begin position="1"/>
        <end position="33"/>
    </location>
</feature>
<protein>
    <submittedName>
        <fullName evidence="7">Mismatch repair endonuclease PMS2</fullName>
        <ecNumber evidence="7">3.1.-.-</ecNumber>
    </submittedName>
</protein>
<gene>
    <name evidence="7" type="ORF">QTG54_005482</name>
</gene>
<keyword evidence="7" id="KW-0255">Endonuclease</keyword>
<proteinExistence type="inferred from homology"/>
<feature type="compositionally biased region" description="Basic and acidic residues" evidence="4">
    <location>
        <begin position="442"/>
        <end position="451"/>
    </location>
</feature>
<dbReference type="Gene3D" id="3.30.230.10">
    <property type="match status" value="1"/>
</dbReference>
<keyword evidence="7" id="KW-0378">Hydrolase</keyword>
<dbReference type="GO" id="GO:0016887">
    <property type="term" value="F:ATP hydrolysis activity"/>
    <property type="evidence" value="ECO:0007669"/>
    <property type="project" value="InterPro"/>
</dbReference>
<keyword evidence="3" id="KW-0227">DNA damage</keyword>
<dbReference type="GO" id="GO:0005524">
    <property type="term" value="F:ATP binding"/>
    <property type="evidence" value="ECO:0007669"/>
    <property type="project" value="InterPro"/>
</dbReference>
<dbReference type="Gene3D" id="3.30.1540.20">
    <property type="entry name" value="MutL, C-terminal domain, dimerisation subdomain"/>
    <property type="match status" value="1"/>
</dbReference>
<feature type="region of interest" description="Disordered" evidence="4">
    <location>
        <begin position="557"/>
        <end position="697"/>
    </location>
</feature>
<reference evidence="7" key="1">
    <citation type="submission" date="2023-06" db="EMBL/GenBank/DDBJ databases">
        <title>Survivors Of The Sea: Transcriptome response of Skeletonema marinoi to long-term dormancy.</title>
        <authorList>
            <person name="Pinder M.I.M."/>
            <person name="Kourtchenko O."/>
            <person name="Robertson E.K."/>
            <person name="Larsson T."/>
            <person name="Maumus F."/>
            <person name="Osuna-Cruz C.M."/>
            <person name="Vancaester E."/>
            <person name="Stenow R."/>
            <person name="Vandepoele K."/>
            <person name="Ploug H."/>
            <person name="Bruchert V."/>
            <person name="Godhe A."/>
            <person name="Topel M."/>
        </authorList>
    </citation>
    <scope>NUCLEOTIDE SEQUENCE</scope>
    <source>
        <strain evidence="7">R05AC</strain>
    </source>
</reference>
<dbReference type="PANTHER" id="PTHR10073">
    <property type="entry name" value="DNA MISMATCH REPAIR PROTEIN MLH, PMS, MUTL"/>
    <property type="match status" value="1"/>
</dbReference>
<dbReference type="InterPro" id="IPR014721">
    <property type="entry name" value="Ribsml_uS5_D2-typ_fold_subgr"/>
</dbReference>
<dbReference type="SUPFAM" id="SSF54211">
    <property type="entry name" value="Ribosomal protein S5 domain 2-like"/>
    <property type="match status" value="1"/>
</dbReference>
<evidence type="ECO:0000259" key="5">
    <source>
        <dbReference type="SMART" id="SM00853"/>
    </source>
</evidence>
<dbReference type="GO" id="GO:0140664">
    <property type="term" value="F:ATP-dependent DNA damage sensor activity"/>
    <property type="evidence" value="ECO:0007669"/>
    <property type="project" value="InterPro"/>
</dbReference>
<comment type="caution">
    <text evidence="7">The sequence shown here is derived from an EMBL/GenBank/DDBJ whole genome shotgun (WGS) entry which is preliminary data.</text>
</comment>
<dbReference type="SUPFAM" id="SSF55874">
    <property type="entry name" value="ATPase domain of HSP90 chaperone/DNA topoisomerase II/histidine kinase"/>
    <property type="match status" value="1"/>
</dbReference>
<feature type="domain" description="MutL C-terminal dimerisation" evidence="5">
    <location>
        <begin position="763"/>
        <end position="931"/>
    </location>
</feature>
<dbReference type="FunFam" id="3.30.1370.100:FF:000001">
    <property type="entry name" value="Mismatch repair endonuclease pms1, putative"/>
    <property type="match status" value="1"/>
</dbReference>
<dbReference type="InterPro" id="IPR037198">
    <property type="entry name" value="MutL_C_sf"/>
</dbReference>
<dbReference type="InterPro" id="IPR036890">
    <property type="entry name" value="HATPase_C_sf"/>
</dbReference>
<keyword evidence="8" id="KW-1185">Reference proteome</keyword>
<dbReference type="Pfam" id="PF01119">
    <property type="entry name" value="DNA_mis_repair"/>
    <property type="match status" value="1"/>
</dbReference>
<evidence type="ECO:0000313" key="8">
    <source>
        <dbReference type="Proteomes" id="UP001224775"/>
    </source>
</evidence>
<dbReference type="EC" id="3.1.-.-" evidence="7"/>
<dbReference type="InterPro" id="IPR002099">
    <property type="entry name" value="MutL/Mlh/PMS"/>
</dbReference>
<evidence type="ECO:0000256" key="1">
    <source>
        <dbReference type="ARBA" id="ARBA00004229"/>
    </source>
</evidence>
<keyword evidence="7" id="KW-0540">Nuclease</keyword>
<evidence type="ECO:0000313" key="7">
    <source>
        <dbReference type="EMBL" id="KAK1743885.1"/>
    </source>
</evidence>